<reference evidence="1" key="2">
    <citation type="journal article" date="2015" name="Fish Shellfish Immunol.">
        <title>Early steps in the European eel (Anguilla anguilla)-Vibrio vulnificus interaction in the gills: Role of the RtxA13 toxin.</title>
        <authorList>
            <person name="Callol A."/>
            <person name="Pajuelo D."/>
            <person name="Ebbesson L."/>
            <person name="Teles M."/>
            <person name="MacKenzie S."/>
            <person name="Amaro C."/>
        </authorList>
    </citation>
    <scope>NUCLEOTIDE SEQUENCE</scope>
</reference>
<dbReference type="EMBL" id="GBXM01051052">
    <property type="protein sequence ID" value="JAH57525.1"/>
    <property type="molecule type" value="Transcribed_RNA"/>
</dbReference>
<name>A0A0E9TX70_ANGAN</name>
<protein>
    <submittedName>
        <fullName evidence="1">Uncharacterized protein</fullName>
    </submittedName>
</protein>
<reference evidence="1" key="1">
    <citation type="submission" date="2014-11" db="EMBL/GenBank/DDBJ databases">
        <authorList>
            <person name="Amaro Gonzalez C."/>
        </authorList>
    </citation>
    <scope>NUCLEOTIDE SEQUENCE</scope>
</reference>
<organism evidence="1">
    <name type="scientific">Anguilla anguilla</name>
    <name type="common">European freshwater eel</name>
    <name type="synonym">Muraena anguilla</name>
    <dbReference type="NCBI Taxonomy" id="7936"/>
    <lineage>
        <taxon>Eukaryota</taxon>
        <taxon>Metazoa</taxon>
        <taxon>Chordata</taxon>
        <taxon>Craniata</taxon>
        <taxon>Vertebrata</taxon>
        <taxon>Euteleostomi</taxon>
        <taxon>Actinopterygii</taxon>
        <taxon>Neopterygii</taxon>
        <taxon>Teleostei</taxon>
        <taxon>Anguilliformes</taxon>
        <taxon>Anguillidae</taxon>
        <taxon>Anguilla</taxon>
    </lineage>
</organism>
<evidence type="ECO:0000313" key="1">
    <source>
        <dbReference type="EMBL" id="JAH57525.1"/>
    </source>
</evidence>
<proteinExistence type="predicted"/>
<accession>A0A0E9TX70</accession>
<sequence length="27" mass="2969">MFTLNRGRAALYSAKLDETEPGLKTVS</sequence>
<dbReference type="AlphaFoldDB" id="A0A0E9TX70"/>